<name>X1JBB5_9ZZZZ</name>
<evidence type="ECO:0000313" key="1">
    <source>
        <dbReference type="EMBL" id="GAH91966.1"/>
    </source>
</evidence>
<gene>
    <name evidence="1" type="ORF">S03H2_71557</name>
</gene>
<feature type="non-terminal residue" evidence="1">
    <location>
        <position position="63"/>
    </location>
</feature>
<accession>X1JBB5</accession>
<protein>
    <submittedName>
        <fullName evidence="1">Uncharacterized protein</fullName>
    </submittedName>
</protein>
<dbReference type="AlphaFoldDB" id="X1JBB5"/>
<comment type="caution">
    <text evidence="1">The sequence shown here is derived from an EMBL/GenBank/DDBJ whole genome shotgun (WGS) entry which is preliminary data.</text>
</comment>
<sequence>MSKFVVFECNRLNGSRHYARIHRASCGYAKEPNYKTASTICHGFFDTYYEALDFARSLNVVSV</sequence>
<proteinExistence type="predicted"/>
<dbReference type="EMBL" id="BARU01047951">
    <property type="protein sequence ID" value="GAH91966.1"/>
    <property type="molecule type" value="Genomic_DNA"/>
</dbReference>
<organism evidence="1">
    <name type="scientific">marine sediment metagenome</name>
    <dbReference type="NCBI Taxonomy" id="412755"/>
    <lineage>
        <taxon>unclassified sequences</taxon>
        <taxon>metagenomes</taxon>
        <taxon>ecological metagenomes</taxon>
    </lineage>
</organism>
<reference evidence="1" key="1">
    <citation type="journal article" date="2014" name="Front. Microbiol.">
        <title>High frequency of phylogenetically diverse reductive dehalogenase-homologous genes in deep subseafloor sedimentary metagenomes.</title>
        <authorList>
            <person name="Kawai M."/>
            <person name="Futagami T."/>
            <person name="Toyoda A."/>
            <person name="Takaki Y."/>
            <person name="Nishi S."/>
            <person name="Hori S."/>
            <person name="Arai W."/>
            <person name="Tsubouchi T."/>
            <person name="Morono Y."/>
            <person name="Uchiyama I."/>
            <person name="Ito T."/>
            <person name="Fujiyama A."/>
            <person name="Inagaki F."/>
            <person name="Takami H."/>
        </authorList>
    </citation>
    <scope>NUCLEOTIDE SEQUENCE</scope>
    <source>
        <strain evidence="1">Expedition CK06-06</strain>
    </source>
</reference>